<evidence type="ECO:0000313" key="1">
    <source>
        <dbReference type="EMBL" id="KAK7025668.1"/>
    </source>
</evidence>
<dbReference type="EMBL" id="JAWWNJ010000033">
    <property type="protein sequence ID" value="KAK7025668.1"/>
    <property type="molecule type" value="Genomic_DNA"/>
</dbReference>
<accession>A0AAW0BID1</accession>
<keyword evidence="2" id="KW-1185">Reference proteome</keyword>
<proteinExistence type="predicted"/>
<reference evidence="1 2" key="1">
    <citation type="journal article" date="2024" name="J Genomics">
        <title>Draft genome sequencing and assembly of Favolaschia claudopus CIRM-BRFM 2984 isolated from oak limbs.</title>
        <authorList>
            <person name="Navarro D."/>
            <person name="Drula E."/>
            <person name="Chaduli D."/>
            <person name="Cazenave R."/>
            <person name="Ahrendt S."/>
            <person name="Wang J."/>
            <person name="Lipzen A."/>
            <person name="Daum C."/>
            <person name="Barry K."/>
            <person name="Grigoriev I.V."/>
            <person name="Favel A."/>
            <person name="Rosso M.N."/>
            <person name="Martin F."/>
        </authorList>
    </citation>
    <scope>NUCLEOTIDE SEQUENCE [LARGE SCALE GENOMIC DNA]</scope>
    <source>
        <strain evidence="1 2">CIRM-BRFM 2984</strain>
    </source>
</reference>
<protein>
    <submittedName>
        <fullName evidence="1">Uncharacterized protein</fullName>
    </submittedName>
</protein>
<dbReference type="AlphaFoldDB" id="A0AAW0BID1"/>
<comment type="caution">
    <text evidence="1">The sequence shown here is derived from an EMBL/GenBank/DDBJ whole genome shotgun (WGS) entry which is preliminary data.</text>
</comment>
<evidence type="ECO:0000313" key="2">
    <source>
        <dbReference type="Proteomes" id="UP001362999"/>
    </source>
</evidence>
<dbReference type="Proteomes" id="UP001362999">
    <property type="component" value="Unassembled WGS sequence"/>
</dbReference>
<name>A0AAW0BID1_9AGAR</name>
<gene>
    <name evidence="1" type="ORF">R3P38DRAFT_2778476</name>
</gene>
<organism evidence="1 2">
    <name type="scientific">Favolaschia claudopus</name>
    <dbReference type="NCBI Taxonomy" id="2862362"/>
    <lineage>
        <taxon>Eukaryota</taxon>
        <taxon>Fungi</taxon>
        <taxon>Dikarya</taxon>
        <taxon>Basidiomycota</taxon>
        <taxon>Agaricomycotina</taxon>
        <taxon>Agaricomycetes</taxon>
        <taxon>Agaricomycetidae</taxon>
        <taxon>Agaricales</taxon>
        <taxon>Marasmiineae</taxon>
        <taxon>Mycenaceae</taxon>
        <taxon>Favolaschia</taxon>
    </lineage>
</organism>
<sequence length="241" mass="26104">MHDAAESGVIVDDSDCSSGPIPRLQVNEESPIFLLGGEDADRVRNPEIEEIGGQMGHVLVMCPGKLHQRVVRSLSKIFVPAVMGDGNVKRQKVAQMVLVAHEMVGLPPWTVGVSSGGFRVCASKAERRIKEIRQKIAFLMVRTTLWWSFPGPNLGSPTANVFGNPRHGLYRDHAIRSDTYYSPLPWGGPGGPGVCYGGQGGSAQGPVVKADNVNFYVTTAIMEPIAVSPCFATVNDYERSW</sequence>